<sequence length="700" mass="82284">HHRLSSTLDRKITDNRSFDTSKRFKDSDHNSRYQPHRYSQNKSYGNERQEPDGYSELKPYGNSRYQFHRDSGFMSYDNSEHQPSEYSRYEHLYNAEYKSFGIHDNQSSSRLDHKFSDNPNHSIDTLRHFQDSDRKSYNDSMDQFFDSSRNVFNNNPVNKQDMSSFRTQPNPLETQTSLSFLPKSDQIDVSSMRRDTYNNKRQIDTGYQEQGYTTSKMPRYEFESSINEESPNICQPKSDQSYRDFRDLFDLQDRNEVRVNDQFGENSRHDEEKQRGQSSELKKNLQNITPSVPNYDYTNTKLSSETDPQAQRFFSLDSENDLQTKSDSNNSVNQLELKQTEEDKYRPEQLVQIFNTEDTVPTENLTHLLKELVICYFVSEKGVPMDKKDSFKIINESFKRSNVSKLDFQFGTSDQTTFCLVFWKDNLVLKVKGNRESLLDKTLKLLINRLLMCCYSIKPNFNFFGLHGLDMKMCKKEIPGLYRIVTRKNAPTAKDAVSYIDNFFKVDTDCELVFSRLEDFTIIDFLAIKEYVTSKGLDHICDDVHHMTVFVRRTPQYWRDKILASGKMYNHKYFIHPPTSQSSGKGLNPLLQQPVSAVPQPNVLEKSGVQQNKTVPGPTEEEKRQCLERIKDIHEKYTGRKARKKKTRRQQYMRSISDEKVRMGIPLSEIHELRFVGKKRRKKAQRMKEELAKMYASRSN</sequence>
<feature type="region of interest" description="Disordered" evidence="1">
    <location>
        <begin position="680"/>
        <end position="700"/>
    </location>
</feature>
<feature type="non-terminal residue" evidence="2">
    <location>
        <position position="1"/>
    </location>
</feature>
<feature type="compositionally biased region" description="Basic and acidic residues" evidence="1">
    <location>
        <begin position="19"/>
        <end position="31"/>
    </location>
</feature>
<feature type="region of interest" description="Disordered" evidence="1">
    <location>
        <begin position="19"/>
        <end position="62"/>
    </location>
</feature>
<feature type="compositionally biased region" description="Polar residues" evidence="1">
    <location>
        <begin position="205"/>
        <end position="215"/>
    </location>
</feature>
<evidence type="ECO:0000256" key="1">
    <source>
        <dbReference type="SAM" id="MobiDB-lite"/>
    </source>
</evidence>
<proteinExistence type="predicted"/>
<dbReference type="EMBL" id="GECU01034945">
    <property type="protein sequence ID" value="JAS72761.1"/>
    <property type="molecule type" value="Transcribed_RNA"/>
</dbReference>
<organism evidence="2">
    <name type="scientific">Homalodisca liturata</name>
    <dbReference type="NCBI Taxonomy" id="320908"/>
    <lineage>
        <taxon>Eukaryota</taxon>
        <taxon>Metazoa</taxon>
        <taxon>Ecdysozoa</taxon>
        <taxon>Arthropoda</taxon>
        <taxon>Hexapoda</taxon>
        <taxon>Insecta</taxon>
        <taxon>Pterygota</taxon>
        <taxon>Neoptera</taxon>
        <taxon>Paraneoptera</taxon>
        <taxon>Hemiptera</taxon>
        <taxon>Auchenorrhyncha</taxon>
        <taxon>Membracoidea</taxon>
        <taxon>Cicadellidae</taxon>
        <taxon>Cicadellinae</taxon>
        <taxon>Proconiini</taxon>
        <taxon>Homalodisca</taxon>
    </lineage>
</organism>
<feature type="compositionally biased region" description="Basic and acidic residues" evidence="1">
    <location>
        <begin position="266"/>
        <end position="283"/>
    </location>
</feature>
<dbReference type="AlphaFoldDB" id="A0A1B6HDQ3"/>
<feature type="region of interest" description="Disordered" evidence="1">
    <location>
        <begin position="147"/>
        <end position="176"/>
    </location>
</feature>
<feature type="compositionally biased region" description="Basic and acidic residues" evidence="1">
    <location>
        <begin position="191"/>
        <end position="203"/>
    </location>
</feature>
<gene>
    <name evidence="2" type="ORF">g.45677</name>
</gene>
<reference evidence="2" key="1">
    <citation type="submission" date="2015-11" db="EMBL/GenBank/DDBJ databases">
        <title>De novo transcriptome assembly of four potential Pierce s Disease insect vectors from Arizona vineyards.</title>
        <authorList>
            <person name="Tassone E.E."/>
        </authorList>
    </citation>
    <scope>NUCLEOTIDE SEQUENCE</scope>
</reference>
<feature type="region of interest" description="Disordered" evidence="1">
    <location>
        <begin position="190"/>
        <end position="215"/>
    </location>
</feature>
<protein>
    <submittedName>
        <fullName evidence="2">Uncharacterized protein</fullName>
    </submittedName>
</protein>
<name>A0A1B6HDQ3_9HEMI</name>
<accession>A0A1B6HDQ3</accession>
<feature type="region of interest" description="Disordered" evidence="1">
    <location>
        <begin position="256"/>
        <end position="306"/>
    </location>
</feature>
<evidence type="ECO:0000313" key="2">
    <source>
        <dbReference type="EMBL" id="JAS72761.1"/>
    </source>
</evidence>
<feature type="compositionally biased region" description="Polar residues" evidence="1">
    <location>
        <begin position="284"/>
        <end position="306"/>
    </location>
</feature>